<dbReference type="Pfam" id="PF13624">
    <property type="entry name" value="SurA_N_3"/>
    <property type="match status" value="1"/>
</dbReference>
<name>A0A315ZRM5_9FIRM</name>
<dbReference type="SUPFAM" id="SSF54534">
    <property type="entry name" value="FKBP-like"/>
    <property type="match status" value="1"/>
</dbReference>
<feature type="domain" description="PpiC" evidence="2">
    <location>
        <begin position="201"/>
        <end position="284"/>
    </location>
</feature>
<dbReference type="GO" id="GO:0003755">
    <property type="term" value="F:peptidyl-prolyl cis-trans isomerase activity"/>
    <property type="evidence" value="ECO:0007669"/>
    <property type="project" value="InterPro"/>
</dbReference>
<dbReference type="Pfam" id="PF00639">
    <property type="entry name" value="Rotamase"/>
    <property type="match status" value="1"/>
</dbReference>
<dbReference type="InterPro" id="IPR046357">
    <property type="entry name" value="PPIase_dom_sf"/>
</dbReference>
<dbReference type="EMBL" id="UHJJ01000013">
    <property type="protein sequence ID" value="SUQ15472.1"/>
    <property type="molecule type" value="Genomic_DNA"/>
</dbReference>
<dbReference type="RefSeq" id="WP_109713340.1">
    <property type="nucleotide sequence ID" value="NZ_QGDS01000013.1"/>
</dbReference>
<dbReference type="InterPro" id="IPR000297">
    <property type="entry name" value="PPIase_PpiC"/>
</dbReference>
<organism evidence="3 4">
    <name type="scientific">Faecalicatena contorta</name>
    <dbReference type="NCBI Taxonomy" id="39482"/>
    <lineage>
        <taxon>Bacteria</taxon>
        <taxon>Bacillati</taxon>
        <taxon>Bacillota</taxon>
        <taxon>Clostridia</taxon>
        <taxon>Lachnospirales</taxon>
        <taxon>Lachnospiraceae</taxon>
        <taxon>Faecalicatena</taxon>
    </lineage>
</organism>
<evidence type="ECO:0000313" key="3">
    <source>
        <dbReference type="EMBL" id="SUQ15472.1"/>
    </source>
</evidence>
<protein>
    <submittedName>
        <fullName evidence="3">Trigger factor/foldase protein PrsA</fullName>
    </submittedName>
</protein>
<feature type="chain" id="PRO_5043163468" evidence="1">
    <location>
        <begin position="24"/>
        <end position="357"/>
    </location>
</feature>
<evidence type="ECO:0000313" key="4">
    <source>
        <dbReference type="Proteomes" id="UP000254051"/>
    </source>
</evidence>
<feature type="signal peptide" evidence="1">
    <location>
        <begin position="1"/>
        <end position="23"/>
    </location>
</feature>
<evidence type="ECO:0000256" key="1">
    <source>
        <dbReference type="SAM" id="SignalP"/>
    </source>
</evidence>
<keyword evidence="1" id="KW-0732">Signal</keyword>
<dbReference type="Proteomes" id="UP000254051">
    <property type="component" value="Unassembled WGS sequence"/>
</dbReference>
<keyword evidence="4" id="KW-1185">Reference proteome</keyword>
<dbReference type="PROSITE" id="PS51257">
    <property type="entry name" value="PROKAR_LIPOPROTEIN"/>
    <property type="match status" value="1"/>
</dbReference>
<accession>A0A315ZRM5</accession>
<reference evidence="4" key="1">
    <citation type="submission" date="2017-07" db="EMBL/GenBank/DDBJ databases">
        <authorList>
            <person name="Varghese N."/>
            <person name="Submissions S."/>
        </authorList>
    </citation>
    <scope>NUCLEOTIDE SEQUENCE [LARGE SCALE GENOMIC DNA]</scope>
    <source>
        <strain evidence="4">NLAE-zl-C134</strain>
    </source>
</reference>
<dbReference type="Gene3D" id="3.10.50.40">
    <property type="match status" value="1"/>
</dbReference>
<evidence type="ECO:0000259" key="2">
    <source>
        <dbReference type="Pfam" id="PF00639"/>
    </source>
</evidence>
<dbReference type="AlphaFoldDB" id="A0A315ZRM5"/>
<dbReference type="OrthoDB" id="1766385at2"/>
<proteinExistence type="predicted"/>
<sequence length="357" mass="39477">MGQFRKKLIITAAAGIFAVSSLMGCSSRSMDNEAVVAEVGDEKISLGVANFYARMQQAQYESYYASFLGTAGEEMWTQDMGDGKTYEETTKENVLKALEDLYLLKQHAADYEVALTEEDEKAIDKAVSLFVEGNTLEGKEAVSGEEKYVKTFLELATIQSRMDGPMKEGVDEEVSEEEAAQKSIQYVFFSYTKSTDDGSTEQMSDDEKAALKKTAQEFAENIKNGGDMEAAAAEKEQKVLTASFDSKSTSPSPDLIKAADALEKEGDVTDIVETDNGIYVAKLTSMLDREATDAKKTSIVEERKQKQYDSLLEDWRKATDIKEHKSVWKKVSFIDQGVSIKDNTEESADKATSESDK</sequence>
<gene>
    <name evidence="3" type="ORF">SAMN05216529_11317</name>
</gene>